<reference evidence="2" key="1">
    <citation type="submission" date="2022-06" db="EMBL/GenBank/DDBJ databases">
        <title>Isolation of gut microbiota from human fecal samples.</title>
        <authorList>
            <person name="Pamer E.G."/>
            <person name="Barat B."/>
            <person name="Waligurski E."/>
            <person name="Medina S."/>
            <person name="Paddock L."/>
            <person name="Mostad J."/>
        </authorList>
    </citation>
    <scope>NUCLEOTIDE SEQUENCE</scope>
    <source>
        <strain evidence="2">SL.1.01</strain>
    </source>
</reference>
<gene>
    <name evidence="2" type="ORF">NE692_08880</name>
</gene>
<evidence type="ECO:0000313" key="2">
    <source>
        <dbReference type="EMBL" id="MCQ4793572.1"/>
    </source>
</evidence>
<name>A0AAW5JZS3_BIFAD</name>
<dbReference type="EMBL" id="JANFYM010000010">
    <property type="protein sequence ID" value="MCQ4793572.1"/>
    <property type="molecule type" value="Genomic_DNA"/>
</dbReference>
<comment type="caution">
    <text evidence="2">The sequence shown here is derived from an EMBL/GenBank/DDBJ whole genome shotgun (WGS) entry which is preliminary data.</text>
</comment>
<evidence type="ECO:0000256" key="1">
    <source>
        <dbReference type="SAM" id="SignalP"/>
    </source>
</evidence>
<keyword evidence="1" id="KW-0732">Signal</keyword>
<sequence length="363" mass="39835">MKTNTKTMRTIMFLSLAIAMVLIPANTATANEFMQNRKEYETALNHATILTARLKQDTENIQNKTIVTRDDDNATRIAREALQSQLTEATKIHMSQKEKATVFTVSSLTDKTVESNNRIHSLIRSIDRTAKSVDTAIASHKLDDMRKKLADMVDKGKRILESSNGNVDDENNRDKLSDLLEKAKDLMESTDVKTMSVDVSELDKLINKVSDDMNARQSRIGQERQQSVVAASYSQASDTTNGNYATTRSNYGSYTPIQSTPRGYYSSMSCNLTSAADHCQGAVDGGGIVDLNYGNGHVYAQHNNTGGAWINNLQAGQTFIMNGSTYRVNGQSVQGAHYAPGSGDWMQTCNGNGNHLVGITKIS</sequence>
<protein>
    <submittedName>
        <fullName evidence="2">Uncharacterized protein</fullName>
    </submittedName>
</protein>
<proteinExistence type="predicted"/>
<feature type="signal peptide" evidence="1">
    <location>
        <begin position="1"/>
        <end position="30"/>
    </location>
</feature>
<accession>A0AAW5JZS3</accession>
<dbReference type="AlphaFoldDB" id="A0AAW5JZS3"/>
<dbReference type="RefSeq" id="WP_256134593.1">
    <property type="nucleotide sequence ID" value="NZ_JANFYM010000010.1"/>
</dbReference>
<evidence type="ECO:0000313" key="3">
    <source>
        <dbReference type="Proteomes" id="UP001206013"/>
    </source>
</evidence>
<feature type="chain" id="PRO_5043969421" evidence="1">
    <location>
        <begin position="31"/>
        <end position="363"/>
    </location>
</feature>
<organism evidence="2 3">
    <name type="scientific">Bifidobacterium adolescentis</name>
    <dbReference type="NCBI Taxonomy" id="1680"/>
    <lineage>
        <taxon>Bacteria</taxon>
        <taxon>Bacillati</taxon>
        <taxon>Actinomycetota</taxon>
        <taxon>Actinomycetes</taxon>
        <taxon>Bifidobacteriales</taxon>
        <taxon>Bifidobacteriaceae</taxon>
        <taxon>Bifidobacterium</taxon>
    </lineage>
</organism>
<dbReference type="Proteomes" id="UP001206013">
    <property type="component" value="Unassembled WGS sequence"/>
</dbReference>